<dbReference type="GO" id="GO:0016491">
    <property type="term" value="F:oxidoreductase activity"/>
    <property type="evidence" value="ECO:0007669"/>
    <property type="project" value="UniProtKB-KW"/>
</dbReference>
<dbReference type="PANTHER" id="PTHR43157:SF31">
    <property type="entry name" value="PHOSPHATIDYLINOSITOL-GLYCAN BIOSYNTHESIS CLASS F PROTEIN"/>
    <property type="match status" value="1"/>
</dbReference>
<dbReference type="PRINTS" id="PR00081">
    <property type="entry name" value="GDHRDH"/>
</dbReference>
<comment type="caution">
    <text evidence="2">The sequence shown here is derived from an EMBL/GenBank/DDBJ whole genome shotgun (WGS) entry which is preliminary data.</text>
</comment>
<proteinExistence type="predicted"/>
<evidence type="ECO:0000313" key="2">
    <source>
        <dbReference type="EMBL" id="KAK1750355.1"/>
    </source>
</evidence>
<accession>A0AAJ0B376</accession>
<evidence type="ECO:0000313" key="3">
    <source>
        <dbReference type="Proteomes" id="UP001239445"/>
    </source>
</evidence>
<dbReference type="InterPro" id="IPR036291">
    <property type="entry name" value="NAD(P)-bd_dom_sf"/>
</dbReference>
<gene>
    <name evidence="2" type="ORF">QBC47DRAFT_393959</name>
</gene>
<evidence type="ECO:0000256" key="1">
    <source>
        <dbReference type="ARBA" id="ARBA00023002"/>
    </source>
</evidence>
<organism evidence="2 3">
    <name type="scientific">Echria macrotheca</name>
    <dbReference type="NCBI Taxonomy" id="438768"/>
    <lineage>
        <taxon>Eukaryota</taxon>
        <taxon>Fungi</taxon>
        <taxon>Dikarya</taxon>
        <taxon>Ascomycota</taxon>
        <taxon>Pezizomycotina</taxon>
        <taxon>Sordariomycetes</taxon>
        <taxon>Sordariomycetidae</taxon>
        <taxon>Sordariales</taxon>
        <taxon>Schizotheciaceae</taxon>
        <taxon>Echria</taxon>
    </lineage>
</organism>
<sequence length="325" mass="35778">MSLLAGFIYRQFIHEPPVPTESYEGRTVIVTGANQGLGLEAVRWMVKLKASRVILACRSLEKGEAAIADICSTTRCPPEKLAVWRLDMASYASVQAFADKVNSELPRLDAIVLNAGVIRRTFHLAEDNEETITTNVVSLALLAFLIHPKLRETHAKFGVTTHLTVTGSELYESASFRERKAPPGKLFERLADKNTLSMDRYDTSKLLVLFFIREFATLYPVDSTGVVINIVAPGFCGSQLGREWDSRAARAATKALARPAEVGARTLVYGASASKDTHGQYLPDCKITQPNRGLAKGKAGEELQKRVWTELKTKLETIRPGVTMA</sequence>
<keyword evidence="1" id="KW-0560">Oxidoreductase</keyword>
<dbReference type="AlphaFoldDB" id="A0AAJ0B376"/>
<dbReference type="Proteomes" id="UP001239445">
    <property type="component" value="Unassembled WGS sequence"/>
</dbReference>
<protein>
    <submittedName>
        <fullName evidence="2">Uncharacterized protein</fullName>
    </submittedName>
</protein>
<dbReference type="SUPFAM" id="SSF51735">
    <property type="entry name" value="NAD(P)-binding Rossmann-fold domains"/>
    <property type="match status" value="1"/>
</dbReference>
<dbReference type="EMBL" id="MU839847">
    <property type="protein sequence ID" value="KAK1750355.1"/>
    <property type="molecule type" value="Genomic_DNA"/>
</dbReference>
<dbReference type="InterPro" id="IPR002347">
    <property type="entry name" value="SDR_fam"/>
</dbReference>
<dbReference type="Pfam" id="PF00106">
    <property type="entry name" value="adh_short"/>
    <property type="match status" value="1"/>
</dbReference>
<dbReference type="Gene3D" id="3.40.50.720">
    <property type="entry name" value="NAD(P)-binding Rossmann-like Domain"/>
    <property type="match status" value="1"/>
</dbReference>
<reference evidence="2" key="1">
    <citation type="submission" date="2023-06" db="EMBL/GenBank/DDBJ databases">
        <title>Genome-scale phylogeny and comparative genomics of the fungal order Sordariales.</title>
        <authorList>
            <consortium name="Lawrence Berkeley National Laboratory"/>
            <person name="Hensen N."/>
            <person name="Bonometti L."/>
            <person name="Westerberg I."/>
            <person name="Brannstrom I.O."/>
            <person name="Guillou S."/>
            <person name="Cros-Aarteil S."/>
            <person name="Calhoun S."/>
            <person name="Haridas S."/>
            <person name="Kuo A."/>
            <person name="Mondo S."/>
            <person name="Pangilinan J."/>
            <person name="Riley R."/>
            <person name="Labutti K."/>
            <person name="Andreopoulos B."/>
            <person name="Lipzen A."/>
            <person name="Chen C."/>
            <person name="Yanf M."/>
            <person name="Daum C."/>
            <person name="Ng V."/>
            <person name="Clum A."/>
            <person name="Steindorff A."/>
            <person name="Ohm R."/>
            <person name="Martin F."/>
            <person name="Silar P."/>
            <person name="Natvig D."/>
            <person name="Lalanne C."/>
            <person name="Gautier V."/>
            <person name="Ament-Velasquez S.L."/>
            <person name="Kruys A."/>
            <person name="Hutchinson M.I."/>
            <person name="Powell A.J."/>
            <person name="Barry K."/>
            <person name="Miller A.N."/>
            <person name="Grigoriev I.V."/>
            <person name="Debuchy R."/>
            <person name="Gladieux P."/>
            <person name="Thoren M.H."/>
            <person name="Johannesson H."/>
        </authorList>
    </citation>
    <scope>NUCLEOTIDE SEQUENCE</scope>
    <source>
        <strain evidence="2">PSN4</strain>
    </source>
</reference>
<dbReference type="PANTHER" id="PTHR43157">
    <property type="entry name" value="PHOSPHATIDYLINOSITOL-GLYCAN BIOSYNTHESIS CLASS F PROTEIN-RELATED"/>
    <property type="match status" value="1"/>
</dbReference>
<name>A0AAJ0B376_9PEZI</name>
<keyword evidence="3" id="KW-1185">Reference proteome</keyword>